<feature type="domain" description="Glycosyl hydrolase family 81 N-terminal" evidence="17">
    <location>
        <begin position="127"/>
        <end position="438"/>
    </location>
</feature>
<evidence type="ECO:0000313" key="20">
    <source>
        <dbReference type="Proteomes" id="UP000095009"/>
    </source>
</evidence>
<feature type="domain" description="Glycosyl hydrolase family 81 C-terminal" evidence="18">
    <location>
        <begin position="448"/>
        <end position="800"/>
    </location>
</feature>
<feature type="compositionally biased region" description="Low complexity" evidence="16">
    <location>
        <begin position="67"/>
        <end position="83"/>
    </location>
</feature>
<evidence type="ECO:0000256" key="14">
    <source>
        <dbReference type="ARBA" id="ARBA00074614"/>
    </source>
</evidence>
<dbReference type="GO" id="GO:0000920">
    <property type="term" value="P:septum digestion after cytokinesis"/>
    <property type="evidence" value="ECO:0007669"/>
    <property type="project" value="UniProtKB-ARBA"/>
</dbReference>
<dbReference type="EMBL" id="KV454411">
    <property type="protein sequence ID" value="ODQ64589.1"/>
    <property type="molecule type" value="Genomic_DNA"/>
</dbReference>
<evidence type="ECO:0000256" key="4">
    <source>
        <dbReference type="ARBA" id="ARBA00012780"/>
    </source>
</evidence>
<dbReference type="GO" id="GO:0000272">
    <property type="term" value="P:polysaccharide catabolic process"/>
    <property type="evidence" value="ECO:0007669"/>
    <property type="project" value="UniProtKB-KW"/>
</dbReference>
<dbReference type="Proteomes" id="UP000095009">
    <property type="component" value="Unassembled WGS sequence"/>
</dbReference>
<evidence type="ECO:0000256" key="1">
    <source>
        <dbReference type="ARBA" id="ARBA00000382"/>
    </source>
</evidence>
<dbReference type="GO" id="GO:0071555">
    <property type="term" value="P:cell wall organization"/>
    <property type="evidence" value="ECO:0007669"/>
    <property type="project" value="UniProtKB-KW"/>
</dbReference>
<comment type="subcellular location">
    <subcellularLocation>
        <location evidence="2">Secreted</location>
        <location evidence="2">Cell wall</location>
    </subcellularLocation>
</comment>
<evidence type="ECO:0000259" key="17">
    <source>
        <dbReference type="Pfam" id="PF03639"/>
    </source>
</evidence>
<evidence type="ECO:0000256" key="8">
    <source>
        <dbReference type="ARBA" id="ARBA00022801"/>
    </source>
</evidence>
<evidence type="ECO:0000256" key="12">
    <source>
        <dbReference type="ARBA" id="ARBA00023316"/>
    </source>
</evidence>
<keyword evidence="10" id="KW-0119">Carbohydrate metabolism</keyword>
<comment type="similarity">
    <text evidence="3">Belongs to the glycosyl hydrolase 81 family.</text>
</comment>
<dbReference type="InterPro" id="IPR040451">
    <property type="entry name" value="GH81_N"/>
</dbReference>
<evidence type="ECO:0000256" key="10">
    <source>
        <dbReference type="ARBA" id="ARBA00023277"/>
    </source>
</evidence>
<accession>A0A1E3PGP9</accession>
<evidence type="ECO:0000256" key="11">
    <source>
        <dbReference type="ARBA" id="ARBA00023295"/>
    </source>
</evidence>
<keyword evidence="7" id="KW-0732">Signal</keyword>
<evidence type="ECO:0000256" key="2">
    <source>
        <dbReference type="ARBA" id="ARBA00004191"/>
    </source>
</evidence>
<dbReference type="PANTHER" id="PTHR31983:SF0">
    <property type="entry name" value="GLUCAN ENDO-1,3-BETA-D-GLUCOSIDASE 2"/>
    <property type="match status" value="1"/>
</dbReference>
<keyword evidence="5" id="KW-0134">Cell wall</keyword>
<evidence type="ECO:0000256" key="5">
    <source>
        <dbReference type="ARBA" id="ARBA00022512"/>
    </source>
</evidence>
<dbReference type="AlphaFoldDB" id="A0A1E3PGP9"/>
<name>A0A1E3PGP9_9ASCO</name>
<dbReference type="Gene3D" id="1.10.287.1170">
    <property type="entry name" value="glycoside hydrolase family 81 endo-[beta] glucanase"/>
    <property type="match status" value="1"/>
</dbReference>
<feature type="region of interest" description="Disordered" evidence="16">
    <location>
        <begin position="1"/>
        <end position="36"/>
    </location>
</feature>
<reference evidence="19 20" key="1">
    <citation type="journal article" date="2016" name="Proc. Natl. Acad. Sci. U.S.A.">
        <title>Comparative genomics of biotechnologically important yeasts.</title>
        <authorList>
            <person name="Riley R."/>
            <person name="Haridas S."/>
            <person name="Wolfe K.H."/>
            <person name="Lopes M.R."/>
            <person name="Hittinger C.T."/>
            <person name="Goeker M."/>
            <person name="Salamov A.A."/>
            <person name="Wisecaver J.H."/>
            <person name="Long T.M."/>
            <person name="Calvey C.H."/>
            <person name="Aerts A.L."/>
            <person name="Barry K.W."/>
            <person name="Choi C."/>
            <person name="Clum A."/>
            <person name="Coughlan A.Y."/>
            <person name="Deshpande S."/>
            <person name="Douglass A.P."/>
            <person name="Hanson S.J."/>
            <person name="Klenk H.-P."/>
            <person name="LaButti K.M."/>
            <person name="Lapidus A."/>
            <person name="Lindquist E.A."/>
            <person name="Lipzen A.M."/>
            <person name="Meier-Kolthoff J.P."/>
            <person name="Ohm R.A."/>
            <person name="Otillar R.P."/>
            <person name="Pangilinan J.L."/>
            <person name="Peng Y."/>
            <person name="Rokas A."/>
            <person name="Rosa C.A."/>
            <person name="Scheuner C."/>
            <person name="Sibirny A.A."/>
            <person name="Slot J.C."/>
            <person name="Stielow J.B."/>
            <person name="Sun H."/>
            <person name="Kurtzman C.P."/>
            <person name="Blackwell M."/>
            <person name="Grigoriev I.V."/>
            <person name="Jeffries T.W."/>
        </authorList>
    </citation>
    <scope>NUCLEOTIDE SEQUENCE [LARGE SCALE GENOMIC DNA]</scope>
    <source>
        <strain evidence="19 20">DSM 6958</strain>
    </source>
</reference>
<feature type="non-terminal residue" evidence="19">
    <location>
        <position position="1"/>
    </location>
</feature>
<dbReference type="FunFam" id="1.20.5.420:FF:000008">
    <property type="entry name" value="Endo-1,3-beta-glucanase Engl1"/>
    <property type="match status" value="1"/>
</dbReference>
<dbReference type="PROSITE" id="PS52008">
    <property type="entry name" value="GH81"/>
    <property type="match status" value="1"/>
</dbReference>
<dbReference type="EC" id="3.2.1.39" evidence="4"/>
<keyword evidence="11" id="KW-0326">Glycosidase</keyword>
<keyword evidence="20" id="KW-1185">Reference proteome</keyword>
<keyword evidence="13" id="KW-0624">Polysaccharide degradation</keyword>
<evidence type="ECO:0000256" key="7">
    <source>
        <dbReference type="ARBA" id="ARBA00022729"/>
    </source>
</evidence>
<keyword evidence="9" id="KW-0325">Glycoprotein</keyword>
<dbReference type="InterPro" id="IPR005200">
    <property type="entry name" value="Endo-beta-glucanase"/>
</dbReference>
<evidence type="ECO:0000256" key="15">
    <source>
        <dbReference type="ARBA" id="ARBA00075210"/>
    </source>
</evidence>
<feature type="region of interest" description="Disordered" evidence="16">
    <location>
        <begin position="67"/>
        <end position="91"/>
    </location>
</feature>
<keyword evidence="8 19" id="KW-0378">Hydrolase</keyword>
<comment type="catalytic activity">
    <reaction evidence="1">
        <text>Hydrolysis of (1-&gt;3)-beta-D-glucosidic linkages in (1-&gt;3)-beta-D-glucans.</text>
        <dbReference type="EC" id="3.2.1.39"/>
    </reaction>
</comment>
<dbReference type="STRING" id="857566.A0A1E3PGP9"/>
<dbReference type="PANTHER" id="PTHR31983">
    <property type="entry name" value="ENDO-1,3(4)-BETA-GLUCANASE 1"/>
    <property type="match status" value="1"/>
</dbReference>
<organism evidence="19 20">
    <name type="scientific">Nadsonia fulvescens var. elongata DSM 6958</name>
    <dbReference type="NCBI Taxonomy" id="857566"/>
    <lineage>
        <taxon>Eukaryota</taxon>
        <taxon>Fungi</taxon>
        <taxon>Dikarya</taxon>
        <taxon>Ascomycota</taxon>
        <taxon>Saccharomycotina</taxon>
        <taxon>Dipodascomycetes</taxon>
        <taxon>Dipodascales</taxon>
        <taxon>Dipodascales incertae sedis</taxon>
        <taxon>Nadsonia</taxon>
    </lineage>
</organism>
<dbReference type="Pfam" id="PF17652">
    <property type="entry name" value="Glyco_hydro81C"/>
    <property type="match status" value="1"/>
</dbReference>
<evidence type="ECO:0000259" key="18">
    <source>
        <dbReference type="Pfam" id="PF17652"/>
    </source>
</evidence>
<evidence type="ECO:0000256" key="9">
    <source>
        <dbReference type="ARBA" id="ARBA00023180"/>
    </source>
</evidence>
<dbReference type="Pfam" id="PF03639">
    <property type="entry name" value="Glyco_hydro_81"/>
    <property type="match status" value="1"/>
</dbReference>
<evidence type="ECO:0000313" key="19">
    <source>
        <dbReference type="EMBL" id="ODQ64589.1"/>
    </source>
</evidence>
<keyword evidence="12" id="KW-0961">Cell wall biogenesis/degradation</keyword>
<protein>
    <recommendedName>
        <fullName evidence="14">Glucan endo-1,3-beta-D-glucosidase 1</fullName>
        <ecNumber evidence="4">3.2.1.39</ecNumber>
    </recommendedName>
    <alternativeName>
        <fullName evidence="15">Daughter specific expression protein 4</fullName>
    </alternativeName>
</protein>
<dbReference type="GO" id="GO:0052861">
    <property type="term" value="F:endo-1,3(4)-beta-glucanase activity"/>
    <property type="evidence" value="ECO:0007669"/>
    <property type="project" value="InterPro"/>
</dbReference>
<feature type="non-terminal residue" evidence="19">
    <location>
        <position position="806"/>
    </location>
</feature>
<gene>
    <name evidence="19" type="ORF">NADFUDRAFT_7937</name>
</gene>
<dbReference type="GO" id="GO:0009986">
    <property type="term" value="C:cell surface"/>
    <property type="evidence" value="ECO:0007669"/>
    <property type="project" value="TreeGrafter"/>
</dbReference>
<dbReference type="GO" id="GO:0042973">
    <property type="term" value="F:glucan endo-1,3-beta-D-glucosidase activity"/>
    <property type="evidence" value="ECO:0007669"/>
    <property type="project" value="UniProtKB-EC"/>
</dbReference>
<dbReference type="FunFam" id="1.10.287.1170:FF:000001">
    <property type="entry name" value="Endo-1,3-beta-glucanase Engl1"/>
    <property type="match status" value="1"/>
</dbReference>
<evidence type="ECO:0000256" key="6">
    <source>
        <dbReference type="ARBA" id="ARBA00022525"/>
    </source>
</evidence>
<sequence>SVISSVSVSSTESPSSVIVSSTESSSSVTASSTEGSSLIIASSTEGPSSILASSVIASSVIASSTESSSSVTASSTEASETEIGSPTPAPETAYTGDLFKVIDTSSPPGVFVRQGLNIQSLADRSLPDDEKPIHTNKFYANMFIDDQTGPAYSEPYSLWWSKTDMFLGLAVSYSGESDRFFGGFNGATAGYYYNPIGIMSMVFSATELSSTSMSFALDNLEAMSVTATISQNSGSIEIPIVQGMGFVTAKYTGGLTPVIKSQVSFASVTEATAPQTNMSKYIAKLQNGIYWAIYVSYDSETNPFTFSVSQDGQEFIGLGSGDVTIQVAVASEGLMAVTALDYAAGMSLISASVSGAVIEGRSATYKIEYTTSGNSYSGNSLIYALPHHVSSLSDTTLRRSAGISANSHTKGKMSGFITSALIMTETLETGIKFLPWSSLSTFNEILTYTSESLNLIAQVAAEELTQDISAMTDLDSTYFSGKVMDKFAYILLVVKDILQNEEVTKSTLESLKTAFARFTSNSQQVPLMYDTKLKGVTSTAAQSSGDSGADFGSPFYNDHHFHYGYFIHAAAIIGYVDKSFGGTWVEDNKDWVNSLVRDTANPSAEDIYFPVSRSFDWYSGHSWAKGLFVSFDGKDEESSSEDYNWAYGIKLWGYVVGDQSMESRGDLMLAIMKNSMNKYMLFSDDNDVQPEEIIGNKVAGITMMNKIDHTTYFGTNTEYIQGIHMIPVTPVSSLIRGPTFVSEEWNSIIGNIIDSVDSGWTGILRSNQALYDPVSAYNFFSQDNFNTNWLDNGASRTWYLAYSAGV</sequence>
<dbReference type="FunFam" id="2.70.98.30:FF:000006">
    <property type="entry name" value="Endo-1,3-beta-glucanase Engl1"/>
    <property type="match status" value="1"/>
</dbReference>
<dbReference type="OrthoDB" id="4473401at2759"/>
<evidence type="ECO:0000256" key="13">
    <source>
        <dbReference type="ARBA" id="ARBA00023326"/>
    </source>
</evidence>
<keyword evidence="6" id="KW-0964">Secreted</keyword>
<evidence type="ECO:0000256" key="16">
    <source>
        <dbReference type="SAM" id="MobiDB-lite"/>
    </source>
</evidence>
<dbReference type="Gene3D" id="2.70.98.30">
    <property type="entry name" value="Golgi alpha-mannosidase II, domain 4"/>
    <property type="match status" value="1"/>
</dbReference>
<evidence type="ECO:0000256" key="3">
    <source>
        <dbReference type="ARBA" id="ARBA00010730"/>
    </source>
</evidence>
<proteinExistence type="inferred from homology"/>
<dbReference type="InterPro" id="IPR040720">
    <property type="entry name" value="GH81_C"/>
</dbReference>